<evidence type="ECO:0000313" key="3">
    <source>
        <dbReference type="Proteomes" id="UP000054007"/>
    </source>
</evidence>
<proteinExistence type="predicted"/>
<gene>
    <name evidence="2" type="ORF">CYLTODRAFT_489569</name>
</gene>
<evidence type="ECO:0000256" key="1">
    <source>
        <dbReference type="SAM" id="SignalP"/>
    </source>
</evidence>
<protein>
    <recommendedName>
        <fullName evidence="4">Killer toxin Kp4 domain-containing protein</fullName>
    </recommendedName>
</protein>
<sequence length="96" mass="10379">MRFYAILAALVLAVTPEVVNAKSCHRGGVYCGQSLLNRGNYHDHIVRVLEAANQPTDEAHIRASIFDCLSGGDIRFRGYCDKGCGGVGSDDADYCL</sequence>
<keyword evidence="3" id="KW-1185">Reference proteome</keyword>
<evidence type="ECO:0008006" key="4">
    <source>
        <dbReference type="Google" id="ProtNLM"/>
    </source>
</evidence>
<feature type="signal peptide" evidence="1">
    <location>
        <begin position="1"/>
        <end position="21"/>
    </location>
</feature>
<dbReference type="EMBL" id="KN880498">
    <property type="protein sequence ID" value="KIY68648.1"/>
    <property type="molecule type" value="Genomic_DNA"/>
</dbReference>
<organism evidence="2 3">
    <name type="scientific">Cylindrobasidium torrendii FP15055 ss-10</name>
    <dbReference type="NCBI Taxonomy" id="1314674"/>
    <lineage>
        <taxon>Eukaryota</taxon>
        <taxon>Fungi</taxon>
        <taxon>Dikarya</taxon>
        <taxon>Basidiomycota</taxon>
        <taxon>Agaricomycotina</taxon>
        <taxon>Agaricomycetes</taxon>
        <taxon>Agaricomycetidae</taxon>
        <taxon>Agaricales</taxon>
        <taxon>Marasmiineae</taxon>
        <taxon>Physalacriaceae</taxon>
        <taxon>Cylindrobasidium</taxon>
    </lineage>
</organism>
<keyword evidence="1" id="KW-0732">Signal</keyword>
<dbReference type="OrthoDB" id="2966606at2759"/>
<evidence type="ECO:0000313" key="2">
    <source>
        <dbReference type="EMBL" id="KIY68648.1"/>
    </source>
</evidence>
<dbReference type="AlphaFoldDB" id="A0A0D7BDQ5"/>
<dbReference type="STRING" id="1314674.A0A0D7BDQ5"/>
<dbReference type="Proteomes" id="UP000054007">
    <property type="component" value="Unassembled WGS sequence"/>
</dbReference>
<feature type="chain" id="PRO_5002316891" description="Killer toxin Kp4 domain-containing protein" evidence="1">
    <location>
        <begin position="22"/>
        <end position="96"/>
    </location>
</feature>
<reference evidence="2 3" key="1">
    <citation type="journal article" date="2015" name="Fungal Genet. Biol.">
        <title>Evolution of novel wood decay mechanisms in Agaricales revealed by the genome sequences of Fistulina hepatica and Cylindrobasidium torrendii.</title>
        <authorList>
            <person name="Floudas D."/>
            <person name="Held B.W."/>
            <person name="Riley R."/>
            <person name="Nagy L.G."/>
            <person name="Koehler G."/>
            <person name="Ransdell A.S."/>
            <person name="Younus H."/>
            <person name="Chow J."/>
            <person name="Chiniquy J."/>
            <person name="Lipzen A."/>
            <person name="Tritt A."/>
            <person name="Sun H."/>
            <person name="Haridas S."/>
            <person name="LaButti K."/>
            <person name="Ohm R.A."/>
            <person name="Kues U."/>
            <person name="Blanchette R.A."/>
            <person name="Grigoriev I.V."/>
            <person name="Minto R.E."/>
            <person name="Hibbett D.S."/>
        </authorList>
    </citation>
    <scope>NUCLEOTIDE SEQUENCE [LARGE SCALE GENOMIC DNA]</scope>
    <source>
        <strain evidence="2 3">FP15055 ss-10</strain>
    </source>
</reference>
<accession>A0A0D7BDQ5</accession>
<name>A0A0D7BDQ5_9AGAR</name>